<dbReference type="InterPro" id="IPR002509">
    <property type="entry name" value="NODB_dom"/>
</dbReference>
<dbReference type="EMBL" id="NHOO01000003">
    <property type="protein sequence ID" value="OVE49903.1"/>
    <property type="molecule type" value="Genomic_DNA"/>
</dbReference>
<dbReference type="Proteomes" id="UP000196342">
    <property type="component" value="Unassembled WGS sequence"/>
</dbReference>
<dbReference type="RefSeq" id="WP_087697375.1">
    <property type="nucleotide sequence ID" value="NZ_JAHWXW010000034.1"/>
</dbReference>
<dbReference type="InterPro" id="IPR011330">
    <property type="entry name" value="Glyco_hydro/deAcase_b/a-brl"/>
</dbReference>
<gene>
    <name evidence="3" type="ORF">CBW21_05035</name>
</gene>
<evidence type="ECO:0000256" key="1">
    <source>
        <dbReference type="SAM" id="SignalP"/>
    </source>
</evidence>
<dbReference type="NCBIfam" id="TIGR01409">
    <property type="entry name" value="TAT_signal_seq"/>
    <property type="match status" value="1"/>
</dbReference>
<dbReference type="PANTHER" id="PTHR43123:SF1">
    <property type="entry name" value="POLYSACCHARIDE DEACETYLASE-RELATED"/>
    <property type="match status" value="1"/>
</dbReference>
<feature type="domain" description="NodB homology" evidence="2">
    <location>
        <begin position="89"/>
        <end position="306"/>
    </location>
</feature>
<evidence type="ECO:0000313" key="3">
    <source>
        <dbReference type="EMBL" id="OVE49903.1"/>
    </source>
</evidence>
<dbReference type="GO" id="GO:0016810">
    <property type="term" value="F:hydrolase activity, acting on carbon-nitrogen (but not peptide) bonds"/>
    <property type="evidence" value="ECO:0007669"/>
    <property type="project" value="InterPro"/>
</dbReference>
<sequence>MKKTLPINRRQFLAGASAGGASLALAQGQAWAATKGAGKVVQGKQERTGFWPGDARLVISISMQFEAGAQPERGASGPFPPLDPKYPDLPMQTWYDYGVKEGIPRMLDLWDRVGVKVTSHMVGQAVDRHPQLAREIVERGHEAAGHGQTWEPQFSMTPAQERAGYLASIASIERATGTRPIGFNAFWLRGTPNTLGILQELGFVYHIDDISRDEPFTVPVNGKPFMVVPYTLRNNDIVRYDAPALTVDAYLADLKAEFDLLYQEAGRRRRMMSISTHDRISGTPARVRALETFIRYAQSHPGVRFMRKDEIARFALTAPGVPRS</sequence>
<keyword evidence="1" id="KW-0732">Signal</keyword>
<organism evidence="3 4">
    <name type="scientific">Chromobacterium violaceum</name>
    <dbReference type="NCBI Taxonomy" id="536"/>
    <lineage>
        <taxon>Bacteria</taxon>
        <taxon>Pseudomonadati</taxon>
        <taxon>Pseudomonadota</taxon>
        <taxon>Betaproteobacteria</taxon>
        <taxon>Neisseriales</taxon>
        <taxon>Chromobacteriaceae</taxon>
        <taxon>Chromobacterium</taxon>
    </lineage>
</organism>
<accession>A0A202BEC8</accession>
<dbReference type="SUPFAM" id="SSF88713">
    <property type="entry name" value="Glycoside hydrolase/deacetylase"/>
    <property type="match status" value="1"/>
</dbReference>
<dbReference type="Gene3D" id="3.20.20.370">
    <property type="entry name" value="Glycoside hydrolase/deacetylase"/>
    <property type="match status" value="1"/>
</dbReference>
<proteinExistence type="predicted"/>
<comment type="caution">
    <text evidence="3">The sequence shown here is derived from an EMBL/GenBank/DDBJ whole genome shotgun (WGS) entry which is preliminary data.</text>
</comment>
<dbReference type="GO" id="GO:0005975">
    <property type="term" value="P:carbohydrate metabolic process"/>
    <property type="evidence" value="ECO:0007669"/>
    <property type="project" value="InterPro"/>
</dbReference>
<dbReference type="PROSITE" id="PS51677">
    <property type="entry name" value="NODB"/>
    <property type="match status" value="1"/>
</dbReference>
<keyword evidence="4" id="KW-1185">Reference proteome</keyword>
<name>A0A202BEC8_CHRVL</name>
<reference evidence="3 4" key="1">
    <citation type="submission" date="2017-05" db="EMBL/GenBank/DDBJ databases">
        <title>Chromobacterium violaceum GHPS1 isolated from Hydrocarbon polluted soil in French Guiana display an awesome secondary metabolite arsenal and a battery of drug and heavy-metal-resistance and detoxification of xenobiotics proteins.</title>
        <authorList>
            <person name="Belbahri L."/>
        </authorList>
    </citation>
    <scope>NUCLEOTIDE SEQUENCE [LARGE SCALE GENOMIC DNA]</scope>
    <source>
        <strain evidence="3 4">GHPS1</strain>
    </source>
</reference>
<feature type="signal peptide" evidence="1">
    <location>
        <begin position="1"/>
        <end position="32"/>
    </location>
</feature>
<evidence type="ECO:0000259" key="2">
    <source>
        <dbReference type="PROSITE" id="PS51677"/>
    </source>
</evidence>
<dbReference type="CDD" id="cd10978">
    <property type="entry name" value="CE4_Sll1306_like"/>
    <property type="match status" value="1"/>
</dbReference>
<dbReference type="AlphaFoldDB" id="A0A202BEC8"/>
<dbReference type="PANTHER" id="PTHR43123">
    <property type="entry name" value="POLYSACCHARIDE DEACETYLASE-RELATED"/>
    <property type="match status" value="1"/>
</dbReference>
<dbReference type="InterPro" id="IPR006311">
    <property type="entry name" value="TAT_signal"/>
</dbReference>
<feature type="chain" id="PRO_5013210631" evidence="1">
    <location>
        <begin position="33"/>
        <end position="324"/>
    </location>
</feature>
<protein>
    <submittedName>
        <fullName evidence="3">Polysaccharide deacetylase</fullName>
    </submittedName>
</protein>
<dbReference type="Pfam" id="PF01522">
    <property type="entry name" value="Polysacc_deac_1"/>
    <property type="match status" value="1"/>
</dbReference>
<evidence type="ECO:0000313" key="4">
    <source>
        <dbReference type="Proteomes" id="UP000196342"/>
    </source>
</evidence>
<dbReference type="InterPro" id="IPR019546">
    <property type="entry name" value="TAT_signal_bac_arc"/>
</dbReference>
<dbReference type="PROSITE" id="PS51318">
    <property type="entry name" value="TAT"/>
    <property type="match status" value="1"/>
</dbReference>